<dbReference type="GO" id="GO:0003824">
    <property type="term" value="F:catalytic activity"/>
    <property type="evidence" value="ECO:0007669"/>
    <property type="project" value="UniProtKB-ARBA"/>
</dbReference>
<dbReference type="Gene3D" id="3.40.50.1820">
    <property type="entry name" value="alpha/beta hydrolase"/>
    <property type="match status" value="1"/>
</dbReference>
<keyword evidence="3" id="KW-1185">Reference proteome</keyword>
<evidence type="ECO:0000259" key="1">
    <source>
        <dbReference type="Pfam" id="PF12697"/>
    </source>
</evidence>
<dbReference type="SUPFAM" id="SSF53474">
    <property type="entry name" value="alpha/beta-Hydrolases"/>
    <property type="match status" value="1"/>
</dbReference>
<feature type="domain" description="AB hydrolase-1" evidence="1">
    <location>
        <begin position="37"/>
        <end position="281"/>
    </location>
</feature>
<organism evidence="2 3">
    <name type="scientific">Mycobacteroides chelonae</name>
    <name type="common">Mycobacterium chelonae</name>
    <dbReference type="NCBI Taxonomy" id="1774"/>
    <lineage>
        <taxon>Bacteria</taxon>
        <taxon>Bacillati</taxon>
        <taxon>Actinomycetota</taxon>
        <taxon>Actinomycetes</taxon>
        <taxon>Mycobacteriales</taxon>
        <taxon>Mycobacteriaceae</taxon>
        <taxon>Mycobacteroides</taxon>
    </lineage>
</organism>
<dbReference type="PRINTS" id="PR00111">
    <property type="entry name" value="ABHYDROLASE"/>
</dbReference>
<dbReference type="InterPro" id="IPR029058">
    <property type="entry name" value="AB_hydrolase_fold"/>
</dbReference>
<evidence type="ECO:0000313" key="3">
    <source>
        <dbReference type="Proteomes" id="UP000179441"/>
    </source>
</evidence>
<gene>
    <name evidence="2" type="ORF">BKG84_02840</name>
</gene>
<proteinExistence type="predicted"/>
<dbReference type="InterPro" id="IPR000073">
    <property type="entry name" value="AB_hydrolase_1"/>
</dbReference>
<evidence type="ECO:0000313" key="2">
    <source>
        <dbReference type="EMBL" id="OHU77489.1"/>
    </source>
</evidence>
<dbReference type="PANTHER" id="PTHR46438">
    <property type="entry name" value="ALPHA/BETA-HYDROLASES SUPERFAMILY PROTEIN"/>
    <property type="match status" value="1"/>
</dbReference>
<reference evidence="2 3" key="1">
    <citation type="submission" date="2016-10" db="EMBL/GenBank/DDBJ databases">
        <title>Evaluation of Human, Veterinary and Environmental Mycobacterium chelonae Isolates by Core Genome Phylogenomic Analysis, Targeted Gene Comparison, and Anti-microbial Susceptibility Patterns: A Tale of Mistaken Identities.</title>
        <authorList>
            <person name="Fogelson S.B."/>
            <person name="Camus A.C."/>
            <person name="Lorenz W."/>
            <person name="Vasireddy R."/>
            <person name="Vasireddy S."/>
            <person name="Smith T."/>
            <person name="Brown-Elliott B.A."/>
            <person name="Wallace R.J.Jr."/>
            <person name="Hasan N.A."/>
            <person name="Reischl U."/>
            <person name="Sanchez S."/>
        </authorList>
    </citation>
    <scope>NUCLEOTIDE SEQUENCE [LARGE SCALE GENOMIC DNA]</scope>
    <source>
        <strain evidence="2 3">15518</strain>
    </source>
</reference>
<comment type="caution">
    <text evidence="2">The sequence shown here is derived from an EMBL/GenBank/DDBJ whole genome shotgun (WGS) entry which is preliminary data.</text>
</comment>
<dbReference type="Pfam" id="PF12697">
    <property type="entry name" value="Abhydrolase_6"/>
    <property type="match status" value="1"/>
</dbReference>
<name>A0A1S1LYN6_MYCCH</name>
<dbReference type="PANTHER" id="PTHR46438:SF11">
    <property type="entry name" value="LIPASE-RELATED"/>
    <property type="match status" value="1"/>
</dbReference>
<protein>
    <recommendedName>
        <fullName evidence="1">AB hydrolase-1 domain-containing protein</fullName>
    </recommendedName>
</protein>
<accession>A0A1S1LYN6</accession>
<dbReference type="AlphaFoldDB" id="A0A1S1LYN6"/>
<dbReference type="EMBL" id="MLIS01000001">
    <property type="protein sequence ID" value="OHU77489.1"/>
    <property type="molecule type" value="Genomic_DNA"/>
</dbReference>
<dbReference type="RefSeq" id="WP_070951194.1">
    <property type="nucleotide sequence ID" value="NZ_CP050145.1"/>
</dbReference>
<dbReference type="Proteomes" id="UP000179441">
    <property type="component" value="Unassembled WGS sequence"/>
</dbReference>
<sequence length="306" mass="33593">MTTLRDPDVPFGLTEVATADGARIHVRCYGPQDGPPLVLIHGFACRVEYWNAQINEFADRYRVIAYDQRGFGRSFLGARGVSPEVLGDDLAEVLAATVRGRRAVLVGHSFGGITIMAWAQRHPGLVRQYAKAVLLTDTVAQKFDAQTRIVPFAHRFAALRRPLLRRGRTMPIPLPPAWLLRPAARRMVVAARTPRAVVDFVLGIVATTDRFTRAIWLTALGHLHVLSGLDSLTVPTTVLVGTDDRLTPVASSDLIAERLSAKGYLFDYVKVPGVGHCVNIEEISIFNSEVERLLRVGESAAISRAL</sequence>